<name>A0A098S768_9BACT</name>
<dbReference type="STRING" id="1524460.IX84_09465"/>
<dbReference type="PANTHER" id="PTHR30634">
    <property type="entry name" value="OUTER MEMBRANE LOLAB LIPOPROTEIN INSERTION APPARATUS"/>
    <property type="match status" value="1"/>
</dbReference>
<organism evidence="1 2">
    <name type="scientific">Phaeodactylibacter xiamenensis</name>
    <dbReference type="NCBI Taxonomy" id="1524460"/>
    <lineage>
        <taxon>Bacteria</taxon>
        <taxon>Pseudomonadati</taxon>
        <taxon>Bacteroidota</taxon>
        <taxon>Saprospiria</taxon>
        <taxon>Saprospirales</taxon>
        <taxon>Haliscomenobacteraceae</taxon>
        <taxon>Phaeodactylibacter</taxon>
    </lineage>
</organism>
<proteinExistence type="predicted"/>
<dbReference type="SUPFAM" id="SSF53300">
    <property type="entry name" value="vWA-like"/>
    <property type="match status" value="1"/>
</dbReference>
<evidence type="ECO:0000313" key="2">
    <source>
        <dbReference type="Proteomes" id="UP000029736"/>
    </source>
</evidence>
<gene>
    <name evidence="1" type="ORF">IX84_09465</name>
</gene>
<dbReference type="InterPro" id="IPR050458">
    <property type="entry name" value="LolB"/>
</dbReference>
<dbReference type="Gene3D" id="3.40.50.410">
    <property type="entry name" value="von Willebrand factor, type A domain"/>
    <property type="match status" value="1"/>
</dbReference>
<dbReference type="Proteomes" id="UP000029736">
    <property type="component" value="Unassembled WGS sequence"/>
</dbReference>
<dbReference type="InterPro" id="IPR036465">
    <property type="entry name" value="vWFA_dom_sf"/>
</dbReference>
<accession>A0A098S768</accession>
<evidence type="ECO:0000313" key="1">
    <source>
        <dbReference type="EMBL" id="KGE88409.1"/>
    </source>
</evidence>
<sequence length="379" mass="42183">MDEAKKTERWRLILGKQSDPSVSVPLSGNAKGMDKVLEALYDSDRKGGLGSSAPNVNRWLGDIRRYFPTPVVQLMQRDALQRLGLERMLLEPELLEAIEPDVELVGTLLSLNKQMTDETRASARIVIRKIVQQLEKRLEFPLKRAIRGSLDRATPNRRPRLNEINWHRTIRTNLKHYQPDYKTIIPEQLHGYGRKRSRLKDVFILADQSGSMAASVVYASILSCIMASVSALQTRFIAFDTSVADLSEHLQDPVDLLFATQLGGGTDIAKAVAYARPLIRRPNDTILVLISDLYEGGRPEKLLAHAAQIKAAGTQFIALLALNDKGAPAYSKDIAAQLAVLNIPCFACTPEQFPGMMAAAIQQRPITDWLAQENIPVKN</sequence>
<dbReference type="PANTHER" id="PTHR30634:SF16">
    <property type="entry name" value="OUTER-MEMBRANE LIPOPROTEIN LOLB"/>
    <property type="match status" value="1"/>
</dbReference>
<dbReference type="Pfam" id="PF05762">
    <property type="entry name" value="VWA_CoxE"/>
    <property type="match status" value="1"/>
</dbReference>
<dbReference type="RefSeq" id="WP_044219080.1">
    <property type="nucleotide sequence ID" value="NZ_JBKAGJ010000017.1"/>
</dbReference>
<keyword evidence="2" id="KW-1185">Reference proteome</keyword>
<reference evidence="1 2" key="1">
    <citation type="journal article" date="2014" name="Int. J. Syst. Evol. Microbiol.">
        <title>Phaeodactylibacter xiamenensis gen. nov., sp. nov., a member of the family Saprospiraceae isolated from the marine alga Phaeodactylum tricornutum.</title>
        <authorList>
            <person name="Chen Z.Jr."/>
            <person name="Lei X."/>
            <person name="Lai Q."/>
            <person name="Li Y."/>
            <person name="Zhang B."/>
            <person name="Zhang J."/>
            <person name="Zhang H."/>
            <person name="Yang L."/>
            <person name="Zheng W."/>
            <person name="Tian Y."/>
            <person name="Yu Z."/>
            <person name="Xu H.Jr."/>
            <person name="Zheng T."/>
        </authorList>
    </citation>
    <scope>NUCLEOTIDE SEQUENCE [LARGE SCALE GENOMIC DNA]</scope>
    <source>
        <strain evidence="1 2">KD52</strain>
    </source>
</reference>
<protein>
    <submittedName>
        <fullName evidence="1">von Willebrand factor A</fullName>
    </submittedName>
</protein>
<comment type="caution">
    <text evidence="1">The sequence shown here is derived from an EMBL/GenBank/DDBJ whole genome shotgun (WGS) entry which is preliminary data.</text>
</comment>
<dbReference type="AlphaFoldDB" id="A0A098S768"/>
<dbReference type="EMBL" id="JPOS01000019">
    <property type="protein sequence ID" value="KGE88409.1"/>
    <property type="molecule type" value="Genomic_DNA"/>
</dbReference>
<dbReference type="InterPro" id="IPR008912">
    <property type="entry name" value="Uncharacterised_CoxE"/>
</dbReference>